<dbReference type="RefSeq" id="WP_013881757.1">
    <property type="nucleotide sequence ID" value="NC_015666.1"/>
</dbReference>
<accession>F8D5N0</accession>
<dbReference type="PRINTS" id="PR00508">
    <property type="entry name" value="S21N4MTFRASE"/>
</dbReference>
<dbReference type="EMBL" id="CP002839">
    <property type="protein sequence ID" value="AEH38871.1"/>
    <property type="molecule type" value="Genomic_DNA"/>
</dbReference>
<evidence type="ECO:0000259" key="5">
    <source>
        <dbReference type="Pfam" id="PF01555"/>
    </source>
</evidence>
<evidence type="ECO:0000256" key="3">
    <source>
        <dbReference type="ARBA" id="ARBA00022679"/>
    </source>
</evidence>
<dbReference type="Pfam" id="PF22722">
    <property type="entry name" value="NA-iREase1"/>
    <property type="match status" value="1"/>
</dbReference>
<feature type="domain" description="DNA methylase N-4/N-6" evidence="5">
    <location>
        <begin position="26"/>
        <end position="380"/>
    </location>
</feature>
<gene>
    <name evidence="7" type="ordered locus">Halxa_4269</name>
</gene>
<proteinExistence type="inferred from homology"/>
<reference evidence="7 8" key="1">
    <citation type="journal article" date="2012" name="Stand. Genomic Sci.">
        <title>Complete genome sequence of Halopiger xanaduensis type strain (SH-6(T)).</title>
        <authorList>
            <person name="Anderson I."/>
            <person name="Tindall B.J."/>
            <person name="Rohde M."/>
            <person name="Lucas S."/>
            <person name="Han J."/>
            <person name="Lapidus A."/>
            <person name="Cheng J.F."/>
            <person name="Goodwin L."/>
            <person name="Pitluck S."/>
            <person name="Peters L."/>
            <person name="Pati A."/>
            <person name="Mikhailova N."/>
            <person name="Pagani I."/>
            <person name="Teshima H."/>
            <person name="Han C."/>
            <person name="Tapia R."/>
            <person name="Land M."/>
            <person name="Woyke T."/>
            <person name="Klenk H.P."/>
            <person name="Kyrpides N."/>
            <person name="Ivanova N."/>
        </authorList>
    </citation>
    <scope>NUCLEOTIDE SEQUENCE [LARGE SCALE GENOMIC DNA]</scope>
    <source>
        <strain evidence="8">DSM 18323 / JCM 14033 / SH-6</strain>
    </source>
</reference>
<dbReference type="Pfam" id="PF01555">
    <property type="entry name" value="N6_N4_Mtase"/>
    <property type="match status" value="1"/>
</dbReference>
<evidence type="ECO:0000256" key="2">
    <source>
        <dbReference type="ARBA" id="ARBA00022603"/>
    </source>
</evidence>
<evidence type="ECO:0000259" key="6">
    <source>
        <dbReference type="Pfam" id="PF22722"/>
    </source>
</evidence>
<feature type="domain" description="NACHT-associated inactive Restriction Endonuclease 1 sensor" evidence="6">
    <location>
        <begin position="436"/>
        <end position="537"/>
    </location>
</feature>
<dbReference type="Proteomes" id="UP000006794">
    <property type="component" value="Chromosome"/>
</dbReference>
<comment type="similarity">
    <text evidence="1">Belongs to the N(4)/N(6)-methyltransferase family.</text>
</comment>
<dbReference type="InterPro" id="IPR054557">
    <property type="entry name" value="NA-iREase1_dom"/>
</dbReference>
<evidence type="ECO:0000256" key="4">
    <source>
        <dbReference type="SAM" id="MobiDB-lite"/>
    </source>
</evidence>
<feature type="compositionally biased region" description="Polar residues" evidence="4">
    <location>
        <begin position="551"/>
        <end position="560"/>
    </location>
</feature>
<evidence type="ECO:0000313" key="7">
    <source>
        <dbReference type="EMBL" id="AEH38871.1"/>
    </source>
</evidence>
<dbReference type="KEGG" id="hxa:Halxa_4269"/>
<dbReference type="GeneID" id="32176860"/>
<dbReference type="InterPro" id="IPR001091">
    <property type="entry name" value="RM_Methyltransferase"/>
</dbReference>
<dbReference type="AlphaFoldDB" id="F8D5N0"/>
<dbReference type="InterPro" id="IPR002941">
    <property type="entry name" value="DNA_methylase_N4/N6"/>
</dbReference>
<dbReference type="InterPro" id="IPR002052">
    <property type="entry name" value="DNA_methylase_N6_adenine_CS"/>
</dbReference>
<dbReference type="SUPFAM" id="SSF53335">
    <property type="entry name" value="S-adenosyl-L-methionine-dependent methyltransferases"/>
    <property type="match status" value="1"/>
</dbReference>
<dbReference type="eggNOG" id="arCOG00108">
    <property type="taxonomic scope" value="Archaea"/>
</dbReference>
<protein>
    <submittedName>
        <fullName evidence="7">DNA methylase N-4/N-6 domain protein</fullName>
    </submittedName>
</protein>
<dbReference type="Gene3D" id="3.40.50.150">
    <property type="entry name" value="Vaccinia Virus protein VP39"/>
    <property type="match status" value="1"/>
</dbReference>
<dbReference type="PROSITE" id="PS00092">
    <property type="entry name" value="N6_MTASE"/>
    <property type="match status" value="1"/>
</dbReference>
<dbReference type="GO" id="GO:0032259">
    <property type="term" value="P:methylation"/>
    <property type="evidence" value="ECO:0007669"/>
    <property type="project" value="UniProtKB-KW"/>
</dbReference>
<keyword evidence="2 7" id="KW-0489">Methyltransferase</keyword>
<dbReference type="GO" id="GO:0008170">
    <property type="term" value="F:N-methyltransferase activity"/>
    <property type="evidence" value="ECO:0007669"/>
    <property type="project" value="InterPro"/>
</dbReference>
<dbReference type="InterPro" id="IPR029063">
    <property type="entry name" value="SAM-dependent_MTases_sf"/>
</dbReference>
<feature type="region of interest" description="Disordered" evidence="4">
    <location>
        <begin position="550"/>
        <end position="579"/>
    </location>
</feature>
<dbReference type="OrthoDB" id="38200at2157"/>
<keyword evidence="8" id="KW-1185">Reference proteome</keyword>
<keyword evidence="3" id="KW-0808">Transferase</keyword>
<sequence>MTDSSQLYYGDNLEILRQHIDDEMADLIYLDPPFNSNRNYNIIFEEQASADAHAQVQAFEDTWQWDHKSAKTYQEVVKEGGPVGDTLKGLGETIGKNDMLAYLSMMAPRLKELHRVLKDTGTLWLHCDPTASHYLKLLLDSVFGPEQFLNEIVWKRSSAHSDASQGMERCGRIHDIIFVYSKTDEYKWNTVYTPYSEEYLEQEYNNKDERGYYKETDLTANKPGGDTEYKWPVKRKKSGDSGWEADLDEEYKDPKPGWEYKQVDPYSGRYWAYSKENMKEFARNDKLHHRRTGMPRLKQYAEEMPGVPLQDIWTDIPPESGDKDLGYPTQKPEELLERVIKSGTDEGDVVLDPFCGCGTTVSVAERLNRRWVGIDITHLAISLMKHRLEAGFEYEVDYDVIGEPVDLAGAEQLAEEDRFQFEWWALGLVNARPLEEKKGPDQGIDGQLRFFPDKSEAMEPEEILFSVKSGNTGPSDVRDLAGTVRREDAAMGVFITLEEPTDAMEKEAASHGRYESAELGNQTYPKIQIITVEELLEGKGLDAPIYIEQGGNVTFRSQAPPQADREDTDEPEQSRLTDH</sequence>
<evidence type="ECO:0000313" key="8">
    <source>
        <dbReference type="Proteomes" id="UP000006794"/>
    </source>
</evidence>
<name>F8D5N0_HALXS</name>
<dbReference type="GO" id="GO:0003677">
    <property type="term" value="F:DNA binding"/>
    <property type="evidence" value="ECO:0007669"/>
    <property type="project" value="InterPro"/>
</dbReference>
<dbReference type="STRING" id="797210.Halxa_4269"/>
<dbReference type="REBASE" id="36613">
    <property type="entry name" value="M.HxaSH6ORF4269P"/>
</dbReference>
<organism evidence="7 8">
    <name type="scientific">Halopiger xanaduensis (strain DSM 18323 / JCM 14033 / SH-6)</name>
    <dbReference type="NCBI Taxonomy" id="797210"/>
    <lineage>
        <taxon>Archaea</taxon>
        <taxon>Methanobacteriati</taxon>
        <taxon>Methanobacteriota</taxon>
        <taxon>Stenosarchaea group</taxon>
        <taxon>Halobacteria</taxon>
        <taxon>Halobacteriales</taxon>
        <taxon>Natrialbaceae</taxon>
        <taxon>Halopiger</taxon>
    </lineage>
</organism>
<dbReference type="HOGENOM" id="CLU_024927_10_3_2"/>
<evidence type="ECO:0000256" key="1">
    <source>
        <dbReference type="ARBA" id="ARBA00006594"/>
    </source>
</evidence>